<dbReference type="InterPro" id="IPR005467">
    <property type="entry name" value="His_kinase_dom"/>
</dbReference>
<evidence type="ECO:0000256" key="2">
    <source>
        <dbReference type="ARBA" id="ARBA00004651"/>
    </source>
</evidence>
<keyword evidence="7" id="KW-0547">Nucleotide-binding</keyword>
<evidence type="ECO:0000256" key="1">
    <source>
        <dbReference type="ARBA" id="ARBA00000085"/>
    </source>
</evidence>
<evidence type="ECO:0000256" key="11">
    <source>
        <dbReference type="SAM" id="Phobius"/>
    </source>
</evidence>
<dbReference type="Gene3D" id="3.30.565.10">
    <property type="entry name" value="Histidine kinase-like ATPase, C-terminal domain"/>
    <property type="match status" value="1"/>
</dbReference>
<dbReference type="InterPro" id="IPR036890">
    <property type="entry name" value="HATPase_C_sf"/>
</dbReference>
<dbReference type="EC" id="2.7.13.3" evidence="3"/>
<keyword evidence="11" id="KW-0472">Membrane</keyword>
<keyword evidence="11" id="KW-1133">Transmembrane helix</keyword>
<keyword evidence="11" id="KW-0812">Transmembrane</keyword>
<dbReference type="Proteomes" id="UP000557872">
    <property type="component" value="Unassembled WGS sequence"/>
</dbReference>
<evidence type="ECO:0000256" key="10">
    <source>
        <dbReference type="SAM" id="MobiDB-lite"/>
    </source>
</evidence>
<evidence type="ECO:0000256" key="7">
    <source>
        <dbReference type="ARBA" id="ARBA00022741"/>
    </source>
</evidence>
<keyword evidence="9" id="KW-0067">ATP-binding</keyword>
<protein>
    <recommendedName>
        <fullName evidence="3">histidine kinase</fullName>
        <ecNumber evidence="3">2.7.13.3</ecNumber>
    </recommendedName>
</protein>
<feature type="domain" description="Histidine kinase" evidence="12">
    <location>
        <begin position="245"/>
        <end position="447"/>
    </location>
</feature>
<dbReference type="PANTHER" id="PTHR44936">
    <property type="entry name" value="SENSOR PROTEIN CREC"/>
    <property type="match status" value="1"/>
</dbReference>
<evidence type="ECO:0000256" key="6">
    <source>
        <dbReference type="ARBA" id="ARBA00022679"/>
    </source>
</evidence>
<dbReference type="InterPro" id="IPR004358">
    <property type="entry name" value="Sig_transdc_His_kin-like_C"/>
</dbReference>
<feature type="region of interest" description="Disordered" evidence="10">
    <location>
        <begin position="433"/>
        <end position="455"/>
    </location>
</feature>
<dbReference type="PANTHER" id="PTHR44936:SF10">
    <property type="entry name" value="SENSOR PROTEIN RSTB"/>
    <property type="match status" value="1"/>
</dbReference>
<dbReference type="EMBL" id="JACBAZ010000001">
    <property type="protein sequence ID" value="NWK54851.1"/>
    <property type="molecule type" value="Genomic_DNA"/>
</dbReference>
<keyword evidence="5" id="KW-0597">Phosphoprotein</keyword>
<keyword evidence="6" id="KW-0808">Transferase</keyword>
<keyword evidence="8 13" id="KW-0418">Kinase</keyword>
<dbReference type="Pfam" id="PF02518">
    <property type="entry name" value="HATPase_c"/>
    <property type="match status" value="1"/>
</dbReference>
<gene>
    <name evidence="13" type="ORF">HW115_04475</name>
</gene>
<comment type="caution">
    <text evidence="13">The sequence shown here is derived from an EMBL/GenBank/DDBJ whole genome shotgun (WGS) entry which is preliminary data.</text>
</comment>
<comment type="subcellular location">
    <subcellularLocation>
        <location evidence="2">Cell membrane</location>
        <topology evidence="2">Multi-pass membrane protein</topology>
    </subcellularLocation>
</comment>
<dbReference type="GO" id="GO:0005886">
    <property type="term" value="C:plasma membrane"/>
    <property type="evidence" value="ECO:0007669"/>
    <property type="project" value="UniProtKB-SubCell"/>
</dbReference>
<feature type="transmembrane region" description="Helical" evidence="11">
    <location>
        <begin position="158"/>
        <end position="177"/>
    </location>
</feature>
<dbReference type="AlphaFoldDB" id="A0A851GGA5"/>
<dbReference type="PRINTS" id="PR00344">
    <property type="entry name" value="BCTRLSENSOR"/>
</dbReference>
<name>A0A851GGA5_9BACT</name>
<evidence type="ECO:0000256" key="8">
    <source>
        <dbReference type="ARBA" id="ARBA00022777"/>
    </source>
</evidence>
<dbReference type="SMART" id="SM00387">
    <property type="entry name" value="HATPase_c"/>
    <property type="match status" value="1"/>
</dbReference>
<dbReference type="SUPFAM" id="SSF47384">
    <property type="entry name" value="Homodimeric domain of signal transducing histidine kinase"/>
    <property type="match status" value="1"/>
</dbReference>
<dbReference type="Pfam" id="PF00512">
    <property type="entry name" value="HisKA"/>
    <property type="match status" value="1"/>
</dbReference>
<dbReference type="GO" id="GO:0005524">
    <property type="term" value="F:ATP binding"/>
    <property type="evidence" value="ECO:0007669"/>
    <property type="project" value="UniProtKB-KW"/>
</dbReference>
<evidence type="ECO:0000259" key="12">
    <source>
        <dbReference type="PROSITE" id="PS50109"/>
    </source>
</evidence>
<accession>A0A851GGA5</accession>
<dbReference type="SMART" id="SM00388">
    <property type="entry name" value="HisKA"/>
    <property type="match status" value="1"/>
</dbReference>
<dbReference type="SUPFAM" id="SSF55874">
    <property type="entry name" value="ATPase domain of HSP90 chaperone/DNA topoisomerase II/histidine kinase"/>
    <property type="match status" value="1"/>
</dbReference>
<evidence type="ECO:0000256" key="9">
    <source>
        <dbReference type="ARBA" id="ARBA00022840"/>
    </source>
</evidence>
<evidence type="ECO:0000313" key="13">
    <source>
        <dbReference type="EMBL" id="NWK54851.1"/>
    </source>
</evidence>
<proteinExistence type="predicted"/>
<dbReference type="Gene3D" id="1.10.287.130">
    <property type="match status" value="1"/>
</dbReference>
<dbReference type="RefSeq" id="WP_178931354.1">
    <property type="nucleotide sequence ID" value="NZ_JACBAZ010000001.1"/>
</dbReference>
<evidence type="ECO:0000256" key="3">
    <source>
        <dbReference type="ARBA" id="ARBA00012438"/>
    </source>
</evidence>
<keyword evidence="14" id="KW-1185">Reference proteome</keyword>
<sequence length="455" mass="49199">MGDSQSHSSSGRGGLFRKFILPQVIVIGLAGVCGMLWSGVTQAKKDHEHLVRVASSNAELARSLNLPYSKRLASHLSSMTGFQMGFVTSEHLIISAETWNEEQIELAKRAVASSGEVVRGNTTQAAASPTAPGGPHLVAMQTRPPLISFSEGNKRTPLIAAILLAIASAFITARTVVKPLSQLATSPALNTSDGEWQFPPTLTDRRDEIGLLANTLNKQRSALIEEQKLRQESEKMALLGNMATSLAHEIKNPAAAIIMHAKVLEQHRHSEQGQWIREEGEQIVSLVNQWLYVAKPQPPNTSNTDLAGMLRDLQEKMRALLDFHHCSLNLSSPDSLMLVCDQQRIEQAFRNLIHNAVQAMPEGGQIRIILESKHPDEVEFTISDEGPGFTDSAIANLGKTFYSEREGGMGLGLSLVAGVIHAHGGSFTVKNQSSGGATVSGRLPSLQPERSPSAI</sequence>
<evidence type="ECO:0000313" key="14">
    <source>
        <dbReference type="Proteomes" id="UP000557872"/>
    </source>
</evidence>
<organism evidence="13 14">
    <name type="scientific">Oceaniferula marina</name>
    <dbReference type="NCBI Taxonomy" id="2748318"/>
    <lineage>
        <taxon>Bacteria</taxon>
        <taxon>Pseudomonadati</taxon>
        <taxon>Verrucomicrobiota</taxon>
        <taxon>Verrucomicrobiia</taxon>
        <taxon>Verrucomicrobiales</taxon>
        <taxon>Verrucomicrobiaceae</taxon>
        <taxon>Oceaniferula</taxon>
    </lineage>
</organism>
<keyword evidence="4" id="KW-1003">Cell membrane</keyword>
<dbReference type="InterPro" id="IPR050980">
    <property type="entry name" value="2C_sensor_his_kinase"/>
</dbReference>
<dbReference type="PROSITE" id="PS50109">
    <property type="entry name" value="HIS_KIN"/>
    <property type="match status" value="1"/>
</dbReference>
<reference evidence="13 14" key="1">
    <citation type="submission" date="2020-07" db="EMBL/GenBank/DDBJ databases">
        <title>Roseicoccus Jingziensis gen. nov., sp. nov., isolated from coastal seawater.</title>
        <authorList>
            <person name="Feng X."/>
        </authorList>
    </citation>
    <scope>NUCLEOTIDE SEQUENCE [LARGE SCALE GENOMIC DNA]</scope>
    <source>
        <strain evidence="13 14">N1E253</strain>
    </source>
</reference>
<dbReference type="InterPro" id="IPR003594">
    <property type="entry name" value="HATPase_dom"/>
</dbReference>
<evidence type="ECO:0000256" key="4">
    <source>
        <dbReference type="ARBA" id="ARBA00022475"/>
    </source>
</evidence>
<dbReference type="Gene3D" id="6.10.340.10">
    <property type="match status" value="1"/>
</dbReference>
<dbReference type="GO" id="GO:0000155">
    <property type="term" value="F:phosphorelay sensor kinase activity"/>
    <property type="evidence" value="ECO:0007669"/>
    <property type="project" value="InterPro"/>
</dbReference>
<evidence type="ECO:0000256" key="5">
    <source>
        <dbReference type="ARBA" id="ARBA00022553"/>
    </source>
</evidence>
<feature type="transmembrane region" description="Helical" evidence="11">
    <location>
        <begin position="20"/>
        <end position="40"/>
    </location>
</feature>
<comment type="catalytic activity">
    <reaction evidence="1">
        <text>ATP + protein L-histidine = ADP + protein N-phospho-L-histidine.</text>
        <dbReference type="EC" id="2.7.13.3"/>
    </reaction>
</comment>
<dbReference type="InterPro" id="IPR003661">
    <property type="entry name" value="HisK_dim/P_dom"/>
</dbReference>
<dbReference type="CDD" id="cd00082">
    <property type="entry name" value="HisKA"/>
    <property type="match status" value="1"/>
</dbReference>
<dbReference type="CDD" id="cd00075">
    <property type="entry name" value="HATPase"/>
    <property type="match status" value="1"/>
</dbReference>
<dbReference type="InterPro" id="IPR036097">
    <property type="entry name" value="HisK_dim/P_sf"/>
</dbReference>